<evidence type="ECO:0000256" key="2">
    <source>
        <dbReference type="ARBA" id="ARBA00009127"/>
    </source>
</evidence>
<dbReference type="EMBL" id="CADEPI010000562">
    <property type="protein sequence ID" value="CAB3387313.1"/>
    <property type="molecule type" value="Genomic_DNA"/>
</dbReference>
<dbReference type="Pfam" id="PF03022">
    <property type="entry name" value="MRJP"/>
    <property type="match status" value="2"/>
</dbReference>
<gene>
    <name evidence="5" type="ORF">CLODIP_2_CD11164</name>
</gene>
<dbReference type="AlphaFoldDB" id="A0A8S1DZ84"/>
<sequence>MNFIIVEVFFKCCSSFCQQIKNSGGMISPFFVAIFFLGLSSLVTAINFTLVYEWPDEWDYEWPSEANRTQARRDGSFKPEYLEARYMAVYGSRIFLSLKKNDGVPVSLVSFPTSSATSAPPKLTPFPSLDIHLNESEKCNMINRAEGLQVDSVGRLWVLDWGNSLFNCSAKLWIVNLNNNETELIHQFSFTGQMHDLVIDETPNGTFAYIARWSDVNIVVFSLERNESWIVDTPGVEVLSIAMSPKVERRQLYLGELYSDELYSISVAALRNGTRTANPEFIGKWTGTPYRMLVDNHGTLFAAILSENYASSWNTSQPFKEQRFHEVAELDYVWSFTFALDQNGTLWMTEFDKAKTPKLRIVKESLECSGSCPKNGTA</sequence>
<dbReference type="InterPro" id="IPR011042">
    <property type="entry name" value="6-blade_b-propeller_TolB-like"/>
</dbReference>
<keyword evidence="6" id="KW-1185">Reference proteome</keyword>
<dbReference type="OrthoDB" id="9977471at2759"/>
<feature type="transmembrane region" description="Helical" evidence="4">
    <location>
        <begin position="30"/>
        <end position="52"/>
    </location>
</feature>
<evidence type="ECO:0000256" key="4">
    <source>
        <dbReference type="SAM" id="Phobius"/>
    </source>
</evidence>
<comment type="similarity">
    <text evidence="2">Belongs to the major royal jelly protein family.</text>
</comment>
<dbReference type="InterPro" id="IPR017996">
    <property type="entry name" value="MRJP/yellow-related"/>
</dbReference>
<keyword evidence="4" id="KW-0472">Membrane</keyword>
<comment type="caution">
    <text evidence="5">The sequence shown here is derived from an EMBL/GenBank/DDBJ whole genome shotgun (WGS) entry which is preliminary data.</text>
</comment>
<protein>
    <recommendedName>
        <fullName evidence="7">Bee-milk protein</fullName>
    </recommendedName>
</protein>
<comment type="subcellular location">
    <subcellularLocation>
        <location evidence="1">Secreted</location>
    </subcellularLocation>
</comment>
<evidence type="ECO:0000256" key="1">
    <source>
        <dbReference type="ARBA" id="ARBA00004613"/>
    </source>
</evidence>
<reference evidence="5 6" key="1">
    <citation type="submission" date="2020-04" db="EMBL/GenBank/DDBJ databases">
        <authorList>
            <person name="Alioto T."/>
            <person name="Alioto T."/>
            <person name="Gomez Garrido J."/>
        </authorList>
    </citation>
    <scope>NUCLEOTIDE SEQUENCE [LARGE SCALE GENOMIC DNA]</scope>
</reference>
<evidence type="ECO:0000256" key="3">
    <source>
        <dbReference type="ARBA" id="ARBA00022525"/>
    </source>
</evidence>
<proteinExistence type="inferred from homology"/>
<dbReference type="PANTHER" id="PTHR10009">
    <property type="entry name" value="PROTEIN YELLOW-RELATED"/>
    <property type="match status" value="1"/>
</dbReference>
<evidence type="ECO:0000313" key="5">
    <source>
        <dbReference type="EMBL" id="CAB3387313.1"/>
    </source>
</evidence>
<dbReference type="Proteomes" id="UP000494165">
    <property type="component" value="Unassembled WGS sequence"/>
</dbReference>
<organism evidence="5 6">
    <name type="scientific">Cloeon dipterum</name>
    <dbReference type="NCBI Taxonomy" id="197152"/>
    <lineage>
        <taxon>Eukaryota</taxon>
        <taxon>Metazoa</taxon>
        <taxon>Ecdysozoa</taxon>
        <taxon>Arthropoda</taxon>
        <taxon>Hexapoda</taxon>
        <taxon>Insecta</taxon>
        <taxon>Pterygota</taxon>
        <taxon>Palaeoptera</taxon>
        <taxon>Ephemeroptera</taxon>
        <taxon>Pisciforma</taxon>
        <taxon>Baetidae</taxon>
        <taxon>Cloeon</taxon>
    </lineage>
</organism>
<dbReference type="SUPFAM" id="SSF101898">
    <property type="entry name" value="NHL repeat"/>
    <property type="match status" value="1"/>
</dbReference>
<dbReference type="GO" id="GO:0005576">
    <property type="term" value="C:extracellular region"/>
    <property type="evidence" value="ECO:0007669"/>
    <property type="project" value="UniProtKB-SubCell"/>
</dbReference>
<dbReference type="PANTHER" id="PTHR10009:SF18">
    <property type="entry name" value="PROTEIN YELLOW-LIKE PROTEIN"/>
    <property type="match status" value="1"/>
</dbReference>
<name>A0A8S1DZ84_9INSE</name>
<accession>A0A8S1DZ84</accession>
<keyword evidence="4" id="KW-1133">Transmembrane helix</keyword>
<evidence type="ECO:0008006" key="7">
    <source>
        <dbReference type="Google" id="ProtNLM"/>
    </source>
</evidence>
<keyword evidence="4" id="KW-0812">Transmembrane</keyword>
<evidence type="ECO:0000313" key="6">
    <source>
        <dbReference type="Proteomes" id="UP000494165"/>
    </source>
</evidence>
<keyword evidence="3" id="KW-0964">Secreted</keyword>
<dbReference type="Gene3D" id="2.120.10.30">
    <property type="entry name" value="TolB, C-terminal domain"/>
    <property type="match status" value="1"/>
</dbReference>